<evidence type="ECO:0000256" key="1">
    <source>
        <dbReference type="ARBA" id="ARBA00006594"/>
    </source>
</evidence>
<dbReference type="GO" id="GO:0009007">
    <property type="term" value="F:site-specific DNA-methyltransferase (adenine-specific) activity"/>
    <property type="evidence" value="ECO:0007669"/>
    <property type="project" value="UniProtKB-EC"/>
</dbReference>
<feature type="domain" description="DNA methylase adenine-specific" evidence="9">
    <location>
        <begin position="178"/>
        <end position="486"/>
    </location>
</feature>
<dbReference type="InterPro" id="IPR003356">
    <property type="entry name" value="DNA_methylase_A-5"/>
</dbReference>
<evidence type="ECO:0000256" key="4">
    <source>
        <dbReference type="ARBA" id="ARBA00022679"/>
    </source>
</evidence>
<dbReference type="Pfam" id="PF02384">
    <property type="entry name" value="N6_Mtase"/>
    <property type="match status" value="1"/>
</dbReference>
<reference evidence="11" key="1">
    <citation type="submission" date="2022-12" db="EMBL/GenBank/DDBJ databases">
        <title>Paraconexibacter alkalitolerans sp. nov. and Baekduia alba sp. nov., isolated from soil and emended description of the genera Paraconexibacter (Chun et al., 2020) and Baekduia (An et al., 2020).</title>
        <authorList>
            <person name="Vieira S."/>
            <person name="Huber K.J."/>
            <person name="Geppert A."/>
            <person name="Wolf J."/>
            <person name="Neumann-Schaal M."/>
            <person name="Muesken M."/>
            <person name="Overmann J."/>
        </authorList>
    </citation>
    <scope>NUCLEOTIDE SEQUENCE</scope>
    <source>
        <strain evidence="11">AEG42_29</strain>
    </source>
</reference>
<keyword evidence="5" id="KW-0949">S-adenosyl-L-methionine</keyword>
<dbReference type="SUPFAM" id="SSF53335">
    <property type="entry name" value="S-adenosyl-L-methionine-dependent methyltransferases"/>
    <property type="match status" value="1"/>
</dbReference>
<dbReference type="RefSeq" id="WP_354697580.1">
    <property type="nucleotide sequence ID" value="NZ_CP114014.1"/>
</dbReference>
<keyword evidence="3" id="KW-0489">Methyltransferase</keyword>
<dbReference type="EMBL" id="CP114014">
    <property type="protein sequence ID" value="XAY06346.1"/>
    <property type="molecule type" value="Genomic_DNA"/>
</dbReference>
<sequence length="896" mass="98785">MAQGKNIVILTLPKLERHLFAAADILRGSMDASEFKEYIFGMLFMKRASDVFDQQRQRIIDQQTGLGRSDADAALRADSPAMYTDGAFFVPERARWEYLVGRAQLSDDTGEGKTMGERLNIALGALEESNQAALEGVLAHIDFTRKVGQTTLSDQKLTDLVRHFDRYRLLDEDFEFPDLLGAAYEYLVKDFADSAGKKGGEFYTPRDVVNLLVQILDPTEGMRIYDPCCGSGGMLIESRRWVEEQGGDAANLRLYGQEENGGTWAISRMNMILHGIADASIENGDTIGEPKHLDDQGELLTYDRVITNPPFSQKYAANHPFPERFAFGQTPPDSKKADFMFAQHMLSVLRPHGMVATVMPQGVLFRGGAEGAIRKEMLAEDKDVFEAVISVGPNLFYGTGIPACILVLRRAGEKPAERKGKVLFINAEREFEAGRAQNYLRPDHVAKIATTFREFKDVERFARVADLADIVANDCNLNVRQYIDSAPEPARLDVRGLLHGGVPVADINALAPDAARIGLELDTLFVRDGSERAQFVENLAARPDLRPAIETNDGVIARKQELRDAVDAWWGHQHEGVLGVDGRAGLVEMRKTLLTSLFDHLAPLGSLDRFDIAGALASWHKELRYDLVTLAERDPAGLLESWVTSALDVLADDKAMKAVDLSSDADFTARLLRALIGDHLDSLTELSEQATTLKAQIKEFEERDDDGEAEEDGPHYAKRLEVEVKNLKDQIKPLAAEQKMLNGSAKVSGSIKSEADAGAATDALVAREAALTQLIEPLAAAKDHVDTTLAPYKADKKALTEANKVLKEARTGLSDEFAKAHASLAADEINEVVLSLLLAPLAAEVDERLVRHVEPQIEAIETLWDRYRDGLRAMEQHEADARAELDSLLEGLGYDA</sequence>
<proteinExistence type="inferred from homology"/>
<evidence type="ECO:0000313" key="11">
    <source>
        <dbReference type="EMBL" id="XAY06346.1"/>
    </source>
</evidence>
<dbReference type="PANTHER" id="PTHR42933:SF3">
    <property type="entry name" value="TYPE I RESTRICTION ENZYME MJAVIII METHYLASE SUBUNIT"/>
    <property type="match status" value="1"/>
</dbReference>
<dbReference type="InterPro" id="IPR051537">
    <property type="entry name" value="DNA_Adenine_Mtase"/>
</dbReference>
<evidence type="ECO:0000259" key="10">
    <source>
        <dbReference type="Pfam" id="PF12161"/>
    </source>
</evidence>
<dbReference type="EC" id="2.1.1.72" evidence="2"/>
<dbReference type="PRINTS" id="PR00507">
    <property type="entry name" value="N12N6MTFRASE"/>
</dbReference>
<dbReference type="AlphaFoldDB" id="A0AAU7AXH6"/>
<dbReference type="GO" id="GO:0032259">
    <property type="term" value="P:methylation"/>
    <property type="evidence" value="ECO:0007669"/>
    <property type="project" value="UniProtKB-KW"/>
</dbReference>
<evidence type="ECO:0000256" key="2">
    <source>
        <dbReference type="ARBA" id="ARBA00011900"/>
    </source>
</evidence>
<evidence type="ECO:0000256" key="6">
    <source>
        <dbReference type="ARBA" id="ARBA00022747"/>
    </source>
</evidence>
<feature type="coiled-coil region" evidence="8">
    <location>
        <begin position="683"/>
        <end position="737"/>
    </location>
</feature>
<accession>A0AAU7AXH6</accession>
<dbReference type="GO" id="GO:0009307">
    <property type="term" value="P:DNA restriction-modification system"/>
    <property type="evidence" value="ECO:0007669"/>
    <property type="project" value="UniProtKB-KW"/>
</dbReference>
<gene>
    <name evidence="11" type="ORF">DSM112329_03215</name>
</gene>
<comment type="similarity">
    <text evidence="1">Belongs to the N(4)/N(6)-methyltransferase family.</text>
</comment>
<evidence type="ECO:0000256" key="3">
    <source>
        <dbReference type="ARBA" id="ARBA00022603"/>
    </source>
</evidence>
<keyword evidence="8" id="KW-0175">Coiled coil</keyword>
<dbReference type="PANTHER" id="PTHR42933">
    <property type="entry name" value="SLR6095 PROTEIN"/>
    <property type="match status" value="1"/>
</dbReference>
<protein>
    <recommendedName>
        <fullName evidence="2">site-specific DNA-methyltransferase (adenine-specific)</fullName>
        <ecNumber evidence="2">2.1.1.72</ecNumber>
    </recommendedName>
</protein>
<feature type="domain" description="N6 adenine-specific DNA methyltransferase N-terminal" evidence="10">
    <location>
        <begin position="15"/>
        <end position="164"/>
    </location>
</feature>
<evidence type="ECO:0000256" key="7">
    <source>
        <dbReference type="ARBA" id="ARBA00047942"/>
    </source>
</evidence>
<name>A0AAU7AXH6_9ACTN</name>
<dbReference type="InterPro" id="IPR029063">
    <property type="entry name" value="SAM-dependent_MTases_sf"/>
</dbReference>
<evidence type="ECO:0000256" key="5">
    <source>
        <dbReference type="ARBA" id="ARBA00022691"/>
    </source>
</evidence>
<dbReference type="InterPro" id="IPR022749">
    <property type="entry name" value="D12N6_MeTrfase_N"/>
</dbReference>
<dbReference type="Gene3D" id="1.20.1260.30">
    <property type="match status" value="1"/>
</dbReference>
<dbReference type="KEGG" id="parq:DSM112329_03215"/>
<organism evidence="11">
    <name type="scientific">Paraconexibacter sp. AEG42_29</name>
    <dbReference type="NCBI Taxonomy" id="2997339"/>
    <lineage>
        <taxon>Bacteria</taxon>
        <taxon>Bacillati</taxon>
        <taxon>Actinomycetota</taxon>
        <taxon>Thermoleophilia</taxon>
        <taxon>Solirubrobacterales</taxon>
        <taxon>Paraconexibacteraceae</taxon>
        <taxon>Paraconexibacter</taxon>
    </lineage>
</organism>
<comment type="catalytic activity">
    <reaction evidence="7">
        <text>a 2'-deoxyadenosine in DNA + S-adenosyl-L-methionine = an N(6)-methyl-2'-deoxyadenosine in DNA + S-adenosyl-L-homocysteine + H(+)</text>
        <dbReference type="Rhea" id="RHEA:15197"/>
        <dbReference type="Rhea" id="RHEA-COMP:12418"/>
        <dbReference type="Rhea" id="RHEA-COMP:12419"/>
        <dbReference type="ChEBI" id="CHEBI:15378"/>
        <dbReference type="ChEBI" id="CHEBI:57856"/>
        <dbReference type="ChEBI" id="CHEBI:59789"/>
        <dbReference type="ChEBI" id="CHEBI:90615"/>
        <dbReference type="ChEBI" id="CHEBI:90616"/>
        <dbReference type="EC" id="2.1.1.72"/>
    </reaction>
</comment>
<dbReference type="GO" id="GO:0008170">
    <property type="term" value="F:N-methyltransferase activity"/>
    <property type="evidence" value="ECO:0007669"/>
    <property type="project" value="InterPro"/>
</dbReference>
<dbReference type="InterPro" id="IPR038333">
    <property type="entry name" value="T1MK-like_N_sf"/>
</dbReference>
<dbReference type="REBASE" id="848400">
    <property type="entry name" value="M.Psp4229ORF3215P"/>
</dbReference>
<dbReference type="Gene3D" id="3.40.50.150">
    <property type="entry name" value="Vaccinia Virus protein VP39"/>
    <property type="match status" value="1"/>
</dbReference>
<keyword evidence="4" id="KW-0808">Transferase</keyword>
<evidence type="ECO:0000259" key="9">
    <source>
        <dbReference type="Pfam" id="PF02384"/>
    </source>
</evidence>
<dbReference type="Pfam" id="PF12161">
    <property type="entry name" value="HsdM_N"/>
    <property type="match status" value="1"/>
</dbReference>
<dbReference type="GO" id="GO:0003677">
    <property type="term" value="F:DNA binding"/>
    <property type="evidence" value="ECO:0007669"/>
    <property type="project" value="InterPro"/>
</dbReference>
<evidence type="ECO:0000256" key="8">
    <source>
        <dbReference type="SAM" id="Coils"/>
    </source>
</evidence>
<keyword evidence="6" id="KW-0680">Restriction system</keyword>